<dbReference type="PANTHER" id="PTHR36698:SF3">
    <property type="entry name" value="ABC-TYPE TRANSPORT AUXILIARY LIPOPROTEIN COMPONENT DOMAIN-CONTAINING PROTEIN"/>
    <property type="match status" value="1"/>
</dbReference>
<dbReference type="AlphaFoldDB" id="A0A238XZL2"/>
<accession>A0A238XZL2</accession>
<feature type="domain" description="Mce/MlaD" evidence="2">
    <location>
        <begin position="37"/>
        <end position="136"/>
    </location>
</feature>
<evidence type="ECO:0000313" key="4">
    <source>
        <dbReference type="Proteomes" id="UP000198324"/>
    </source>
</evidence>
<gene>
    <name evidence="3" type="ORF">SAMN04488503_0525</name>
</gene>
<dbReference type="Pfam" id="PF02470">
    <property type="entry name" value="MlaD"/>
    <property type="match status" value="1"/>
</dbReference>
<feature type="transmembrane region" description="Helical" evidence="1">
    <location>
        <begin position="12"/>
        <end position="34"/>
    </location>
</feature>
<keyword evidence="1" id="KW-1133">Transmembrane helix</keyword>
<dbReference type="EMBL" id="FZOC01000001">
    <property type="protein sequence ID" value="SNR63804.1"/>
    <property type="molecule type" value="Genomic_DNA"/>
</dbReference>
<dbReference type="InterPro" id="IPR003399">
    <property type="entry name" value="Mce/MlaD"/>
</dbReference>
<keyword evidence="4" id="KW-1185">Reference proteome</keyword>
<name>A0A238XZL2_9BACT</name>
<sequence>MNRGGDFFKLGLFVIGGVVLLFVVLFALGAGKLFQRTYQMETYLNESVNGLEVGTAVKFRGVRVGSVSEIGFVAQKYGQKANGYRYVYVLCTLDKDLFGTMGAGSAKEQAAAEVARGLRARTISQGLTGQQFLGLDYVDPGRYQPLPIDWEPASIYVPAAPSTLSQVEQAVLGISNTLTGLEEAQLPEAVKSFRRFADSASTFLEGADAKELGGRLSATLEETRRLLSRINHLLANPAAETIVPDAARTVAGLRTVVEGAGPDAVLLVRDARETAASLKVSAKSLEKFLADPETRKQLDAMPGAMQQARETVTELRSAAKRLNSVLGRVEQLTAAQQANVEGILESARGLVDNLRELTGEAKRYPAGVLFGPPPDKSPLGGQ</sequence>
<dbReference type="PANTHER" id="PTHR36698">
    <property type="entry name" value="BLL5892 PROTEIN"/>
    <property type="match status" value="1"/>
</dbReference>
<reference evidence="3 4" key="1">
    <citation type="submission" date="2017-06" db="EMBL/GenBank/DDBJ databases">
        <authorList>
            <person name="Kim H.J."/>
            <person name="Triplett B.A."/>
        </authorList>
    </citation>
    <scope>NUCLEOTIDE SEQUENCE [LARGE SCALE GENOMIC DNA]</scope>
    <source>
        <strain evidence="3 4">DSM 13116</strain>
    </source>
</reference>
<protein>
    <submittedName>
        <fullName evidence="3">Paraquat-inducible protein B</fullName>
    </submittedName>
</protein>
<proteinExistence type="predicted"/>
<dbReference type="OrthoDB" id="9806984at2"/>
<evidence type="ECO:0000256" key="1">
    <source>
        <dbReference type="SAM" id="Phobius"/>
    </source>
</evidence>
<dbReference type="RefSeq" id="WP_089271412.1">
    <property type="nucleotide sequence ID" value="NZ_FZOC01000001.1"/>
</dbReference>
<organism evidence="3 4">
    <name type="scientific">Humidesulfovibrio mexicanus</name>
    <dbReference type="NCBI Taxonomy" id="147047"/>
    <lineage>
        <taxon>Bacteria</taxon>
        <taxon>Pseudomonadati</taxon>
        <taxon>Thermodesulfobacteriota</taxon>
        <taxon>Desulfovibrionia</taxon>
        <taxon>Desulfovibrionales</taxon>
        <taxon>Desulfovibrionaceae</taxon>
        <taxon>Humidesulfovibrio</taxon>
    </lineage>
</organism>
<evidence type="ECO:0000259" key="2">
    <source>
        <dbReference type="Pfam" id="PF02470"/>
    </source>
</evidence>
<keyword evidence="1" id="KW-0472">Membrane</keyword>
<dbReference type="Proteomes" id="UP000198324">
    <property type="component" value="Unassembled WGS sequence"/>
</dbReference>
<evidence type="ECO:0000313" key="3">
    <source>
        <dbReference type="EMBL" id="SNR63804.1"/>
    </source>
</evidence>
<keyword evidence="1" id="KW-0812">Transmembrane</keyword>